<gene>
    <name evidence="1" type="ORF">DPMN_006470</name>
</gene>
<dbReference type="EMBL" id="JAIWYP010000001">
    <property type="protein sequence ID" value="KAH3882529.1"/>
    <property type="molecule type" value="Genomic_DNA"/>
</dbReference>
<keyword evidence="2" id="KW-1185">Reference proteome</keyword>
<protein>
    <submittedName>
        <fullName evidence="1">Uncharacterized protein</fullName>
    </submittedName>
</protein>
<comment type="caution">
    <text evidence="1">The sequence shown here is derived from an EMBL/GenBank/DDBJ whole genome shotgun (WGS) entry which is preliminary data.</text>
</comment>
<sequence length="66" mass="7929">MIVEEAEEVRTLDDKIVNHNDIEDLSSELVEGKSYSFDLELKIQRLRDNYIERFTRRKQQWATGTR</sequence>
<name>A0A9D4MVC9_DREPO</name>
<dbReference type="Proteomes" id="UP000828390">
    <property type="component" value="Unassembled WGS sequence"/>
</dbReference>
<dbReference type="AlphaFoldDB" id="A0A9D4MVC9"/>
<evidence type="ECO:0000313" key="2">
    <source>
        <dbReference type="Proteomes" id="UP000828390"/>
    </source>
</evidence>
<accession>A0A9D4MVC9</accession>
<reference evidence="1" key="1">
    <citation type="journal article" date="2019" name="bioRxiv">
        <title>The Genome of the Zebra Mussel, Dreissena polymorpha: A Resource for Invasive Species Research.</title>
        <authorList>
            <person name="McCartney M.A."/>
            <person name="Auch B."/>
            <person name="Kono T."/>
            <person name="Mallez S."/>
            <person name="Zhang Y."/>
            <person name="Obille A."/>
            <person name="Becker A."/>
            <person name="Abrahante J.E."/>
            <person name="Garbe J."/>
            <person name="Badalamenti J.P."/>
            <person name="Herman A."/>
            <person name="Mangelson H."/>
            <person name="Liachko I."/>
            <person name="Sullivan S."/>
            <person name="Sone E.D."/>
            <person name="Koren S."/>
            <person name="Silverstein K.A.T."/>
            <person name="Beckman K.B."/>
            <person name="Gohl D.M."/>
        </authorList>
    </citation>
    <scope>NUCLEOTIDE SEQUENCE</scope>
    <source>
        <strain evidence="1">Duluth1</strain>
        <tissue evidence="1">Whole animal</tissue>
    </source>
</reference>
<organism evidence="1 2">
    <name type="scientific">Dreissena polymorpha</name>
    <name type="common">Zebra mussel</name>
    <name type="synonym">Mytilus polymorpha</name>
    <dbReference type="NCBI Taxonomy" id="45954"/>
    <lineage>
        <taxon>Eukaryota</taxon>
        <taxon>Metazoa</taxon>
        <taxon>Spiralia</taxon>
        <taxon>Lophotrochozoa</taxon>
        <taxon>Mollusca</taxon>
        <taxon>Bivalvia</taxon>
        <taxon>Autobranchia</taxon>
        <taxon>Heteroconchia</taxon>
        <taxon>Euheterodonta</taxon>
        <taxon>Imparidentia</taxon>
        <taxon>Neoheterodontei</taxon>
        <taxon>Myida</taxon>
        <taxon>Dreissenoidea</taxon>
        <taxon>Dreissenidae</taxon>
        <taxon>Dreissena</taxon>
    </lineage>
</organism>
<evidence type="ECO:0000313" key="1">
    <source>
        <dbReference type="EMBL" id="KAH3882529.1"/>
    </source>
</evidence>
<proteinExistence type="predicted"/>
<reference evidence="1" key="2">
    <citation type="submission" date="2020-11" db="EMBL/GenBank/DDBJ databases">
        <authorList>
            <person name="McCartney M.A."/>
            <person name="Auch B."/>
            <person name="Kono T."/>
            <person name="Mallez S."/>
            <person name="Becker A."/>
            <person name="Gohl D.M."/>
            <person name="Silverstein K.A.T."/>
            <person name="Koren S."/>
            <person name="Bechman K.B."/>
            <person name="Herman A."/>
            <person name="Abrahante J.E."/>
            <person name="Garbe J."/>
        </authorList>
    </citation>
    <scope>NUCLEOTIDE SEQUENCE</scope>
    <source>
        <strain evidence="1">Duluth1</strain>
        <tissue evidence="1">Whole animal</tissue>
    </source>
</reference>